<dbReference type="Proteomes" id="UP000280434">
    <property type="component" value="Unassembled WGS sequence"/>
</dbReference>
<dbReference type="OrthoDB" id="9133071at2"/>
<proteinExistence type="predicted"/>
<protein>
    <submittedName>
        <fullName evidence="1">Uncharacterized protein</fullName>
    </submittedName>
</protein>
<dbReference type="RefSeq" id="WP_121278690.1">
    <property type="nucleotide sequence ID" value="NZ_RBZV01000006.1"/>
</dbReference>
<reference evidence="1 2" key="1">
    <citation type="submission" date="2018-10" db="EMBL/GenBank/DDBJ databases">
        <title>Paraburkholderia sp. 7MK8-2, isolated from soil.</title>
        <authorList>
            <person name="Gao Z.-H."/>
            <person name="Qiu L.-H."/>
        </authorList>
    </citation>
    <scope>NUCLEOTIDE SEQUENCE [LARGE SCALE GENOMIC DNA]</scope>
    <source>
        <strain evidence="1 2">7MK8-2</strain>
    </source>
</reference>
<evidence type="ECO:0000313" key="1">
    <source>
        <dbReference type="EMBL" id="RKP46861.1"/>
    </source>
</evidence>
<dbReference type="EMBL" id="RBZV01000006">
    <property type="protein sequence ID" value="RKP46861.1"/>
    <property type="molecule type" value="Genomic_DNA"/>
</dbReference>
<dbReference type="AlphaFoldDB" id="A0A494XB41"/>
<name>A0A494XB41_9BURK</name>
<gene>
    <name evidence="1" type="ORF">D7S89_16010</name>
</gene>
<evidence type="ECO:0000313" key="2">
    <source>
        <dbReference type="Proteomes" id="UP000280434"/>
    </source>
</evidence>
<keyword evidence="2" id="KW-1185">Reference proteome</keyword>
<accession>A0A494XB41</accession>
<organism evidence="1 2">
    <name type="scientific">Trinickia fusca</name>
    <dbReference type="NCBI Taxonomy" id="2419777"/>
    <lineage>
        <taxon>Bacteria</taxon>
        <taxon>Pseudomonadati</taxon>
        <taxon>Pseudomonadota</taxon>
        <taxon>Betaproteobacteria</taxon>
        <taxon>Burkholderiales</taxon>
        <taxon>Burkholderiaceae</taxon>
        <taxon>Trinickia</taxon>
    </lineage>
</organism>
<comment type="caution">
    <text evidence="1">The sequence shown here is derived from an EMBL/GenBank/DDBJ whole genome shotgun (WGS) entry which is preliminary data.</text>
</comment>
<sequence>MTFRKPLTRHNAAPLAEFLYYANGLPMRYLCRTLQRHERTIKSWMSGQAVIPPWAVAVLRLRLLERDLIRDQMGLTAIEQEQRLKKPQPVIRPRPAANEEQFAIQLRLDIA</sequence>